<keyword evidence="4" id="KW-0547">Nucleotide-binding</keyword>
<evidence type="ECO:0000313" key="10">
    <source>
        <dbReference type="EMBL" id="CAB4545585.1"/>
    </source>
</evidence>
<evidence type="ECO:0000256" key="6">
    <source>
        <dbReference type="ARBA" id="ARBA00023004"/>
    </source>
</evidence>
<dbReference type="AlphaFoldDB" id="A0A6J6DFF2"/>
<dbReference type="GO" id="GO:0005524">
    <property type="term" value="F:ATP binding"/>
    <property type="evidence" value="ECO:0007669"/>
    <property type="project" value="UniProtKB-KW"/>
</dbReference>
<dbReference type="InterPro" id="IPR051535">
    <property type="entry name" value="Siderophore_ABC-ATPase"/>
</dbReference>
<dbReference type="PROSITE" id="PS50893">
    <property type="entry name" value="ABC_TRANSPORTER_2"/>
    <property type="match status" value="1"/>
</dbReference>
<dbReference type="EMBL" id="CAEZST010000008">
    <property type="protein sequence ID" value="CAB4545585.1"/>
    <property type="molecule type" value="Genomic_DNA"/>
</dbReference>
<keyword evidence="5" id="KW-0067">ATP-binding</keyword>
<reference evidence="11" key="1">
    <citation type="submission" date="2020-05" db="EMBL/GenBank/DDBJ databases">
        <authorList>
            <person name="Chiriac C."/>
            <person name="Salcher M."/>
            <person name="Ghai R."/>
            <person name="Kavagutti S V."/>
        </authorList>
    </citation>
    <scope>NUCLEOTIDE SEQUENCE</scope>
</reference>
<gene>
    <name evidence="10" type="ORF">UFOPK1503_00606</name>
    <name evidence="11" type="ORF">UFOPK1693_00148</name>
</gene>
<dbReference type="PROSITE" id="PS00211">
    <property type="entry name" value="ABC_TRANSPORTER_1"/>
    <property type="match status" value="1"/>
</dbReference>
<feature type="domain" description="ABC transporter" evidence="9">
    <location>
        <begin position="8"/>
        <end position="243"/>
    </location>
</feature>
<dbReference type="FunFam" id="3.40.50.300:FF:000134">
    <property type="entry name" value="Iron-enterobactin ABC transporter ATP-binding protein"/>
    <property type="match status" value="1"/>
</dbReference>
<evidence type="ECO:0000256" key="1">
    <source>
        <dbReference type="ARBA" id="ARBA00004202"/>
    </source>
</evidence>
<keyword evidence="6" id="KW-0408">Iron</keyword>
<comment type="subcellular location">
    <subcellularLocation>
        <location evidence="1">Cell membrane</location>
        <topology evidence="1">Peripheral membrane protein</topology>
    </subcellularLocation>
</comment>
<evidence type="ECO:0000256" key="2">
    <source>
        <dbReference type="ARBA" id="ARBA00022448"/>
    </source>
</evidence>
<dbReference type="PANTHER" id="PTHR42771">
    <property type="entry name" value="IRON(3+)-HYDROXAMATE IMPORT ATP-BINDING PROTEIN FHUC"/>
    <property type="match status" value="1"/>
</dbReference>
<name>A0A6J6DFF2_9ZZZZ</name>
<sequence>MYEAESKLAAQALNAGYSADDIIKNLDLDFAPASITAVVGANGAGKSALLKALARKIKVSGGAVLLDGVSISSLSKAEVEGAIGFLGTIPATRNNETVYDLVSRSAMLANQISRVSPRLKTQIDEILTRTGLESLKKKKIGELSSGWRQVAVIAAALVKDPQVLLLDEPTSSLDYSHQLQVINLLSSLKRERKMTIITVIHDLNLAARFADWVVVLKEGKVISQGTPKEVITPTTLADGFNILARVIEDPVAKTPVVIPIRQLGD</sequence>
<dbReference type="EMBL" id="CAEZTO010000001">
    <property type="protein sequence ID" value="CAB4562777.1"/>
    <property type="molecule type" value="Genomic_DNA"/>
</dbReference>
<dbReference type="InterPro" id="IPR003439">
    <property type="entry name" value="ABC_transporter-like_ATP-bd"/>
</dbReference>
<accession>A0A6J6DFF2</accession>
<evidence type="ECO:0000256" key="8">
    <source>
        <dbReference type="ARBA" id="ARBA00023136"/>
    </source>
</evidence>
<dbReference type="GO" id="GO:0005886">
    <property type="term" value="C:plasma membrane"/>
    <property type="evidence" value="ECO:0007669"/>
    <property type="project" value="UniProtKB-SubCell"/>
</dbReference>
<evidence type="ECO:0000259" key="9">
    <source>
        <dbReference type="PROSITE" id="PS50893"/>
    </source>
</evidence>
<organism evidence="11">
    <name type="scientific">freshwater metagenome</name>
    <dbReference type="NCBI Taxonomy" id="449393"/>
    <lineage>
        <taxon>unclassified sequences</taxon>
        <taxon>metagenomes</taxon>
        <taxon>ecological metagenomes</taxon>
    </lineage>
</organism>
<evidence type="ECO:0000256" key="5">
    <source>
        <dbReference type="ARBA" id="ARBA00022840"/>
    </source>
</evidence>
<evidence type="ECO:0000256" key="4">
    <source>
        <dbReference type="ARBA" id="ARBA00022741"/>
    </source>
</evidence>
<dbReference type="InterPro" id="IPR003593">
    <property type="entry name" value="AAA+_ATPase"/>
</dbReference>
<dbReference type="SUPFAM" id="SSF52540">
    <property type="entry name" value="P-loop containing nucleoside triphosphate hydrolases"/>
    <property type="match status" value="1"/>
</dbReference>
<dbReference type="PANTHER" id="PTHR42771:SF2">
    <property type="entry name" value="IRON(3+)-HYDROXAMATE IMPORT ATP-BINDING PROTEIN FHUC"/>
    <property type="match status" value="1"/>
</dbReference>
<keyword evidence="8" id="KW-0472">Membrane</keyword>
<dbReference type="Gene3D" id="3.40.50.300">
    <property type="entry name" value="P-loop containing nucleotide triphosphate hydrolases"/>
    <property type="match status" value="1"/>
</dbReference>
<keyword evidence="2" id="KW-0813">Transport</keyword>
<dbReference type="GO" id="GO:0006811">
    <property type="term" value="P:monoatomic ion transport"/>
    <property type="evidence" value="ECO:0007669"/>
    <property type="project" value="UniProtKB-KW"/>
</dbReference>
<dbReference type="GO" id="GO:0016887">
    <property type="term" value="F:ATP hydrolysis activity"/>
    <property type="evidence" value="ECO:0007669"/>
    <property type="project" value="InterPro"/>
</dbReference>
<dbReference type="CDD" id="cd03214">
    <property type="entry name" value="ABC_Iron-Siderophores_B12_Hemin"/>
    <property type="match status" value="1"/>
</dbReference>
<proteinExistence type="predicted"/>
<evidence type="ECO:0000256" key="3">
    <source>
        <dbReference type="ARBA" id="ARBA00022475"/>
    </source>
</evidence>
<dbReference type="InterPro" id="IPR017871">
    <property type="entry name" value="ABC_transporter-like_CS"/>
</dbReference>
<dbReference type="SMART" id="SM00382">
    <property type="entry name" value="AAA"/>
    <property type="match status" value="1"/>
</dbReference>
<dbReference type="InterPro" id="IPR027417">
    <property type="entry name" value="P-loop_NTPase"/>
</dbReference>
<keyword evidence="7" id="KW-0406">Ion transport</keyword>
<evidence type="ECO:0000256" key="7">
    <source>
        <dbReference type="ARBA" id="ARBA00023065"/>
    </source>
</evidence>
<evidence type="ECO:0000313" key="11">
    <source>
        <dbReference type="EMBL" id="CAB4562777.1"/>
    </source>
</evidence>
<keyword evidence="3" id="KW-1003">Cell membrane</keyword>
<dbReference type="Pfam" id="PF00005">
    <property type="entry name" value="ABC_tran"/>
    <property type="match status" value="1"/>
</dbReference>
<protein>
    <submittedName>
        <fullName evidence="11">Unannotated protein</fullName>
    </submittedName>
</protein>